<dbReference type="EMBL" id="MU032346">
    <property type="protein sequence ID" value="KAF3767335.1"/>
    <property type="molecule type" value="Genomic_DNA"/>
</dbReference>
<protein>
    <recommendedName>
        <fullName evidence="4">NAD dependent epimerase/dehydratase</fullName>
    </recommendedName>
</protein>
<dbReference type="AlphaFoldDB" id="A0A9P4Y6E6"/>
<dbReference type="RefSeq" id="XP_040778296.1">
    <property type="nucleotide sequence ID" value="XM_040918236.1"/>
</dbReference>
<accession>A0A9P4Y6E6</accession>
<feature type="transmembrane region" description="Helical" evidence="1">
    <location>
        <begin position="247"/>
        <end position="266"/>
    </location>
</feature>
<evidence type="ECO:0000313" key="2">
    <source>
        <dbReference type="EMBL" id="KAF3767335.1"/>
    </source>
</evidence>
<reference evidence="2" key="1">
    <citation type="journal article" date="2020" name="Phytopathology">
        <title>Genome sequence of the chestnut blight fungus Cryphonectria parasitica EP155: A fundamental resource for an archetypical invasive plant pathogen.</title>
        <authorList>
            <person name="Crouch J.A."/>
            <person name="Dawe A."/>
            <person name="Aerts A."/>
            <person name="Barry K."/>
            <person name="Churchill A.C.L."/>
            <person name="Grimwood J."/>
            <person name="Hillman B."/>
            <person name="Milgroom M.G."/>
            <person name="Pangilinan J."/>
            <person name="Smith M."/>
            <person name="Salamov A."/>
            <person name="Schmutz J."/>
            <person name="Yadav J."/>
            <person name="Grigoriev I.V."/>
            <person name="Nuss D."/>
        </authorList>
    </citation>
    <scope>NUCLEOTIDE SEQUENCE</scope>
    <source>
        <strain evidence="2">EP155</strain>
    </source>
</reference>
<keyword evidence="3" id="KW-1185">Reference proteome</keyword>
<keyword evidence="1" id="KW-0472">Membrane</keyword>
<dbReference type="InterPro" id="IPR040632">
    <property type="entry name" value="Sulfotransfer_4"/>
</dbReference>
<evidence type="ECO:0000256" key="1">
    <source>
        <dbReference type="SAM" id="Phobius"/>
    </source>
</evidence>
<name>A0A9P4Y6E6_CRYP1</name>
<dbReference type="Pfam" id="PF17784">
    <property type="entry name" value="Sulfotransfer_4"/>
    <property type="match status" value="1"/>
</dbReference>
<keyword evidence="1" id="KW-0812">Transmembrane</keyword>
<keyword evidence="1" id="KW-1133">Transmembrane helix</keyword>
<dbReference type="Proteomes" id="UP000803844">
    <property type="component" value="Unassembled WGS sequence"/>
</dbReference>
<sequence length="286" mass="32195">MAPKLRFVTDNRVVKTDAGARSIQVICAGLPRCATSSMQAALEGPVLGYEPCMHMAHVAPHADRLQLAIEAMQELDPKKRQKMIRPLFTGYAATADFPGILFADDLMDMYPDAVVILNLRDDPAAWVRSFDETLSFFYTNTYRASTFLWSADRAHYNVHHMARQVFATRLGFDAPLPSVEFYHAYNDWVRREATKRGRVVLEWQVVDGYEPICRFLGKDVPKDAEGKVLEFPKVNDAKTVKFVQKFLLFRGLASWILVGAAIWGAWTYGGKVLPSFVKGGLDLASR</sequence>
<dbReference type="InterPro" id="IPR027417">
    <property type="entry name" value="P-loop_NTPase"/>
</dbReference>
<dbReference type="GeneID" id="63835365"/>
<dbReference type="OrthoDB" id="408152at2759"/>
<gene>
    <name evidence="2" type="ORF">M406DRAFT_274809</name>
</gene>
<evidence type="ECO:0008006" key="4">
    <source>
        <dbReference type="Google" id="ProtNLM"/>
    </source>
</evidence>
<organism evidence="2 3">
    <name type="scientific">Cryphonectria parasitica (strain ATCC 38755 / EP155)</name>
    <dbReference type="NCBI Taxonomy" id="660469"/>
    <lineage>
        <taxon>Eukaryota</taxon>
        <taxon>Fungi</taxon>
        <taxon>Dikarya</taxon>
        <taxon>Ascomycota</taxon>
        <taxon>Pezizomycotina</taxon>
        <taxon>Sordariomycetes</taxon>
        <taxon>Sordariomycetidae</taxon>
        <taxon>Diaporthales</taxon>
        <taxon>Cryphonectriaceae</taxon>
        <taxon>Cryphonectria-Endothia species complex</taxon>
        <taxon>Cryphonectria</taxon>
    </lineage>
</organism>
<dbReference type="PANTHER" id="PTHR36978:SF3">
    <property type="entry name" value="P-LOOP CONTAINING NUCLEOSIDE TRIPHOSPHATE HYDROLASE PROTEIN"/>
    <property type="match status" value="1"/>
</dbReference>
<proteinExistence type="predicted"/>
<evidence type="ECO:0000313" key="3">
    <source>
        <dbReference type="Proteomes" id="UP000803844"/>
    </source>
</evidence>
<dbReference type="Gene3D" id="3.40.50.300">
    <property type="entry name" value="P-loop containing nucleotide triphosphate hydrolases"/>
    <property type="match status" value="1"/>
</dbReference>
<comment type="caution">
    <text evidence="2">The sequence shown here is derived from an EMBL/GenBank/DDBJ whole genome shotgun (WGS) entry which is preliminary data.</text>
</comment>
<dbReference type="SUPFAM" id="SSF52540">
    <property type="entry name" value="P-loop containing nucleoside triphosphate hydrolases"/>
    <property type="match status" value="1"/>
</dbReference>
<dbReference type="PANTHER" id="PTHR36978">
    <property type="entry name" value="P-LOOP CONTAINING NUCLEOTIDE TRIPHOSPHATE HYDROLASE"/>
    <property type="match status" value="1"/>
</dbReference>